<dbReference type="EMBL" id="JH636049">
    <property type="protein sequence ID" value="EID54498.1"/>
    <property type="molecule type" value="Genomic_DNA"/>
</dbReference>
<dbReference type="eggNOG" id="ENOG5034774">
    <property type="taxonomic scope" value="Bacteria"/>
</dbReference>
<dbReference type="AlphaFoldDB" id="I0V2Z5"/>
<evidence type="ECO:0000313" key="2">
    <source>
        <dbReference type="EMBL" id="EID54498.1"/>
    </source>
</evidence>
<keyword evidence="3" id="KW-1185">Reference proteome</keyword>
<dbReference type="STRING" id="882086.SacxiDRAFT_2268"/>
<evidence type="ECO:0000256" key="1">
    <source>
        <dbReference type="SAM" id="MobiDB-lite"/>
    </source>
</evidence>
<sequence length="150" mass="16357">MTSPSDLRFAETVSPETAEDAEAVEAAEAAEVENALGRLIERGFKFVHPRNADGEIVTIVGVRVHGTVIDVVRLDAEDEVTAMRMPAEESDILAPSTLLWRRDGALREVIDALLDLPDATEPQAQRRGGLGRGCWVRGNHGRAKYLRVTA</sequence>
<organism evidence="2 3">
    <name type="scientific">Saccharomonospora xinjiangensis XJ-54</name>
    <dbReference type="NCBI Taxonomy" id="882086"/>
    <lineage>
        <taxon>Bacteria</taxon>
        <taxon>Bacillati</taxon>
        <taxon>Actinomycetota</taxon>
        <taxon>Actinomycetes</taxon>
        <taxon>Pseudonocardiales</taxon>
        <taxon>Pseudonocardiaceae</taxon>
        <taxon>Saccharomonospora</taxon>
    </lineage>
</organism>
<name>I0V2Z5_9PSEU</name>
<gene>
    <name evidence="2" type="ORF">SacxiDRAFT_2268</name>
</gene>
<feature type="region of interest" description="Disordered" evidence="1">
    <location>
        <begin position="1"/>
        <end position="20"/>
    </location>
</feature>
<dbReference type="OrthoDB" id="3690349at2"/>
<reference evidence="2 3" key="1">
    <citation type="submission" date="2012-01" db="EMBL/GenBank/DDBJ databases">
        <title>Improved High-Quality Draft sequence of Saccharomonospora xinjiangensis XJ-54.</title>
        <authorList>
            <consortium name="US DOE Joint Genome Institute"/>
            <person name="Lucas S."/>
            <person name="Han J."/>
            <person name="Lapidus A."/>
            <person name="Cheng J.-F."/>
            <person name="Goodwin L."/>
            <person name="Pitluck S."/>
            <person name="Peters L."/>
            <person name="Mikhailova N."/>
            <person name="Teshima H."/>
            <person name="Detter J.C."/>
            <person name="Han C."/>
            <person name="Tapia R."/>
            <person name="Land M."/>
            <person name="Hauser L."/>
            <person name="Kyrpides N."/>
            <person name="Ivanova N."/>
            <person name="Pagani I."/>
            <person name="Brambilla E.-M."/>
            <person name="Klenk H.-P."/>
            <person name="Woyke T."/>
        </authorList>
    </citation>
    <scope>NUCLEOTIDE SEQUENCE [LARGE SCALE GENOMIC DNA]</scope>
    <source>
        <strain evidence="2 3">XJ-54</strain>
    </source>
</reference>
<accession>I0V2Z5</accession>
<dbReference type="Proteomes" id="UP000004691">
    <property type="component" value="Unassembled WGS sequence"/>
</dbReference>
<proteinExistence type="predicted"/>
<protein>
    <submittedName>
        <fullName evidence="2">Uncharacterized protein</fullName>
    </submittedName>
</protein>
<dbReference type="HOGENOM" id="CLU_1902276_0_0_11"/>
<dbReference type="RefSeq" id="WP_006238647.1">
    <property type="nucleotide sequence ID" value="NZ_JH636049.1"/>
</dbReference>
<evidence type="ECO:0000313" key="3">
    <source>
        <dbReference type="Proteomes" id="UP000004691"/>
    </source>
</evidence>